<reference evidence="1" key="1">
    <citation type="submission" date="2021-06" db="EMBL/GenBank/DDBJ databases">
        <authorList>
            <person name="Kallberg Y."/>
            <person name="Tangrot J."/>
            <person name="Rosling A."/>
        </authorList>
    </citation>
    <scope>NUCLEOTIDE SEQUENCE</scope>
    <source>
        <strain evidence="1">UK204</strain>
    </source>
</reference>
<protein>
    <submittedName>
        <fullName evidence="1">15843_t:CDS:1</fullName>
    </submittedName>
</protein>
<accession>A0A9N9IX28</accession>
<sequence length="50" mass="5774">MDNFTPPLTVLCQQLMATILDQPQKSQGICLSFTIHNKEFSDPFPKRDFM</sequence>
<dbReference type="EMBL" id="CAJVPQ010019961">
    <property type="protein sequence ID" value="CAG8755139.1"/>
    <property type="molecule type" value="Genomic_DNA"/>
</dbReference>
<keyword evidence="2" id="KW-1185">Reference proteome</keyword>
<feature type="non-terminal residue" evidence="1">
    <location>
        <position position="50"/>
    </location>
</feature>
<evidence type="ECO:0000313" key="2">
    <source>
        <dbReference type="Proteomes" id="UP000789570"/>
    </source>
</evidence>
<name>A0A9N9IX28_9GLOM</name>
<comment type="caution">
    <text evidence="1">The sequence shown here is derived from an EMBL/GenBank/DDBJ whole genome shotgun (WGS) entry which is preliminary data.</text>
</comment>
<evidence type="ECO:0000313" key="1">
    <source>
        <dbReference type="EMBL" id="CAG8755139.1"/>
    </source>
</evidence>
<dbReference type="AlphaFoldDB" id="A0A9N9IX28"/>
<proteinExistence type="predicted"/>
<gene>
    <name evidence="1" type="ORF">FCALED_LOCUS16559</name>
</gene>
<dbReference type="Proteomes" id="UP000789570">
    <property type="component" value="Unassembled WGS sequence"/>
</dbReference>
<organism evidence="1 2">
    <name type="scientific">Funneliformis caledonium</name>
    <dbReference type="NCBI Taxonomy" id="1117310"/>
    <lineage>
        <taxon>Eukaryota</taxon>
        <taxon>Fungi</taxon>
        <taxon>Fungi incertae sedis</taxon>
        <taxon>Mucoromycota</taxon>
        <taxon>Glomeromycotina</taxon>
        <taxon>Glomeromycetes</taxon>
        <taxon>Glomerales</taxon>
        <taxon>Glomeraceae</taxon>
        <taxon>Funneliformis</taxon>
    </lineage>
</organism>